<dbReference type="EMBL" id="JBHRZT010000001">
    <property type="protein sequence ID" value="MFC3882017.1"/>
    <property type="molecule type" value="Genomic_DNA"/>
</dbReference>
<dbReference type="RefSeq" id="WP_377911101.1">
    <property type="nucleotide sequence ID" value="NZ_JBHRZT010000001.1"/>
</dbReference>
<dbReference type="Proteomes" id="UP001595752">
    <property type="component" value="Unassembled WGS sequence"/>
</dbReference>
<sequence length="68" mass="7965">MLSFLKKQQKKTQAKLFQKAQLLIAENKTPKFRFENQELIIRRVGKTKVIGNINQEMIGKLNTIFKDS</sequence>
<keyword evidence="2" id="KW-1185">Reference proteome</keyword>
<gene>
    <name evidence="1" type="ORF">ACFOU2_00130</name>
</gene>
<evidence type="ECO:0000313" key="1">
    <source>
        <dbReference type="EMBL" id="MFC3882017.1"/>
    </source>
</evidence>
<accession>A0ABV8AVJ2</accession>
<name>A0ABV8AVJ2_9BACI</name>
<evidence type="ECO:0000313" key="2">
    <source>
        <dbReference type="Proteomes" id="UP001595752"/>
    </source>
</evidence>
<organism evidence="1 2">
    <name type="scientific">Bacillus songklensis</name>
    <dbReference type="NCBI Taxonomy" id="1069116"/>
    <lineage>
        <taxon>Bacteria</taxon>
        <taxon>Bacillati</taxon>
        <taxon>Bacillota</taxon>
        <taxon>Bacilli</taxon>
        <taxon>Bacillales</taxon>
        <taxon>Bacillaceae</taxon>
        <taxon>Bacillus</taxon>
    </lineage>
</organism>
<proteinExistence type="predicted"/>
<reference evidence="2" key="1">
    <citation type="journal article" date="2019" name="Int. J. Syst. Evol. Microbiol.">
        <title>The Global Catalogue of Microorganisms (GCM) 10K type strain sequencing project: providing services to taxonomists for standard genome sequencing and annotation.</title>
        <authorList>
            <consortium name="The Broad Institute Genomics Platform"/>
            <consortium name="The Broad Institute Genome Sequencing Center for Infectious Disease"/>
            <person name="Wu L."/>
            <person name="Ma J."/>
        </authorList>
    </citation>
    <scope>NUCLEOTIDE SEQUENCE [LARGE SCALE GENOMIC DNA]</scope>
    <source>
        <strain evidence="2">CCUG 61889</strain>
    </source>
</reference>
<comment type="caution">
    <text evidence="1">The sequence shown here is derived from an EMBL/GenBank/DDBJ whole genome shotgun (WGS) entry which is preliminary data.</text>
</comment>
<protein>
    <submittedName>
        <fullName evidence="1">Uncharacterized protein</fullName>
    </submittedName>
</protein>